<evidence type="ECO:0008006" key="3">
    <source>
        <dbReference type="Google" id="ProtNLM"/>
    </source>
</evidence>
<dbReference type="Proteomes" id="UP001365542">
    <property type="component" value="Unassembled WGS sequence"/>
</dbReference>
<protein>
    <recommendedName>
        <fullName evidence="3">Ankyrin repeat protein</fullName>
    </recommendedName>
</protein>
<evidence type="ECO:0000313" key="1">
    <source>
        <dbReference type="EMBL" id="KAK6542138.1"/>
    </source>
</evidence>
<comment type="caution">
    <text evidence="1">The sequence shown here is derived from an EMBL/GenBank/DDBJ whole genome shotgun (WGS) entry which is preliminary data.</text>
</comment>
<reference evidence="1 2" key="1">
    <citation type="submission" date="2019-10" db="EMBL/GenBank/DDBJ databases">
        <authorList>
            <person name="Palmer J.M."/>
        </authorList>
    </citation>
    <scope>NUCLEOTIDE SEQUENCE [LARGE SCALE GENOMIC DNA]</scope>
    <source>
        <strain evidence="1 2">TWF694</strain>
    </source>
</reference>
<dbReference type="EMBL" id="JAVHJO010000003">
    <property type="protein sequence ID" value="KAK6542138.1"/>
    <property type="molecule type" value="Genomic_DNA"/>
</dbReference>
<dbReference type="AlphaFoldDB" id="A0AAV9XJ73"/>
<proteinExistence type="predicted"/>
<evidence type="ECO:0000313" key="2">
    <source>
        <dbReference type="Proteomes" id="UP001365542"/>
    </source>
</evidence>
<sequence>MAEGNGDVVVELLRAGAEQDKKDDDDKLWWQTAPSDRKVIQYVRQTCEAEGIELKIEGEEGQA</sequence>
<organism evidence="1 2">
    <name type="scientific">Orbilia ellipsospora</name>
    <dbReference type="NCBI Taxonomy" id="2528407"/>
    <lineage>
        <taxon>Eukaryota</taxon>
        <taxon>Fungi</taxon>
        <taxon>Dikarya</taxon>
        <taxon>Ascomycota</taxon>
        <taxon>Pezizomycotina</taxon>
        <taxon>Orbiliomycetes</taxon>
        <taxon>Orbiliales</taxon>
        <taxon>Orbiliaceae</taxon>
        <taxon>Orbilia</taxon>
    </lineage>
</organism>
<accession>A0AAV9XJ73</accession>
<keyword evidence="2" id="KW-1185">Reference proteome</keyword>
<name>A0AAV9XJ73_9PEZI</name>
<gene>
    <name evidence="1" type="ORF">TWF694_007905</name>
</gene>